<reference evidence="2" key="2">
    <citation type="journal article" date="2023" name="BMC Genomics">
        <title>Pest status, molecular evolution, and epigenetic factors derived from the genome assembly of Frankliniella fusca, a thysanopteran phytovirus vector.</title>
        <authorList>
            <person name="Catto M.A."/>
            <person name="Labadie P.E."/>
            <person name="Jacobson A.L."/>
            <person name="Kennedy G.G."/>
            <person name="Srinivasan R."/>
            <person name="Hunt B.G."/>
        </authorList>
    </citation>
    <scope>NUCLEOTIDE SEQUENCE</scope>
    <source>
        <strain evidence="2">PL_HMW_Pooled</strain>
    </source>
</reference>
<protein>
    <submittedName>
        <fullName evidence="2">Protein CTLA-2-alpha</fullName>
    </submittedName>
</protein>
<name>A0AAE1GRR0_9NEOP</name>
<reference evidence="2" key="1">
    <citation type="submission" date="2021-07" db="EMBL/GenBank/DDBJ databases">
        <authorList>
            <person name="Catto M.A."/>
            <person name="Jacobson A."/>
            <person name="Kennedy G."/>
            <person name="Labadie P."/>
            <person name="Hunt B.G."/>
            <person name="Srinivasan R."/>
        </authorList>
    </citation>
    <scope>NUCLEOTIDE SEQUENCE</scope>
    <source>
        <strain evidence="2">PL_HMW_Pooled</strain>
        <tissue evidence="2">Head</tissue>
    </source>
</reference>
<evidence type="ECO:0000313" key="3">
    <source>
        <dbReference type="Proteomes" id="UP001219518"/>
    </source>
</evidence>
<keyword evidence="1" id="KW-0812">Transmembrane</keyword>
<comment type="caution">
    <text evidence="2">The sequence shown here is derived from an EMBL/GenBank/DDBJ whole genome shotgun (WGS) entry which is preliminary data.</text>
</comment>
<gene>
    <name evidence="2" type="ORF">KUF71_018354</name>
</gene>
<evidence type="ECO:0000256" key="1">
    <source>
        <dbReference type="SAM" id="Phobius"/>
    </source>
</evidence>
<sequence length="112" mass="12875">MRAIRRHKGAALCVSHPFPPGCCLRALLSRAPVPRVFQVVLLVVVLGLAAAIPVPEPGGWGKKHHTHYIIHVPYHVHTVHHHHVKKVHVPVYIKEHHHEEHHHEEHHPWGWD</sequence>
<keyword evidence="3" id="KW-1185">Reference proteome</keyword>
<organism evidence="2 3">
    <name type="scientific">Frankliniella fusca</name>
    <dbReference type="NCBI Taxonomy" id="407009"/>
    <lineage>
        <taxon>Eukaryota</taxon>
        <taxon>Metazoa</taxon>
        <taxon>Ecdysozoa</taxon>
        <taxon>Arthropoda</taxon>
        <taxon>Hexapoda</taxon>
        <taxon>Insecta</taxon>
        <taxon>Pterygota</taxon>
        <taxon>Neoptera</taxon>
        <taxon>Paraneoptera</taxon>
        <taxon>Thysanoptera</taxon>
        <taxon>Terebrantia</taxon>
        <taxon>Thripoidea</taxon>
        <taxon>Thripidae</taxon>
        <taxon>Frankliniella</taxon>
    </lineage>
</organism>
<accession>A0AAE1GRR0</accession>
<keyword evidence="1" id="KW-1133">Transmembrane helix</keyword>
<proteinExistence type="predicted"/>
<dbReference type="Proteomes" id="UP001219518">
    <property type="component" value="Unassembled WGS sequence"/>
</dbReference>
<feature type="transmembrane region" description="Helical" evidence="1">
    <location>
        <begin position="35"/>
        <end position="54"/>
    </location>
</feature>
<dbReference type="AlphaFoldDB" id="A0AAE1GRR0"/>
<evidence type="ECO:0000313" key="2">
    <source>
        <dbReference type="EMBL" id="KAK3907718.1"/>
    </source>
</evidence>
<keyword evidence="1" id="KW-0472">Membrane</keyword>
<dbReference type="EMBL" id="JAHWGI010000014">
    <property type="protein sequence ID" value="KAK3907718.1"/>
    <property type="molecule type" value="Genomic_DNA"/>
</dbReference>